<feature type="transmembrane region" description="Helical" evidence="1">
    <location>
        <begin position="169"/>
        <end position="190"/>
    </location>
</feature>
<keyword evidence="3" id="KW-1185">Reference proteome</keyword>
<feature type="transmembrane region" description="Helical" evidence="1">
    <location>
        <begin position="67"/>
        <end position="86"/>
    </location>
</feature>
<sequence>MLLLNSKGLSNGDGACKEKDTLSTHGGLGIPCRIQRFTWWDVTAVAGASIACILAVVAVLARATAMLLGQTYQLVVLGLMLSIMGLSTQRQIQKLILLYEVRFGASTLQNFDAIIRNDHFASVMSWQPRLILWFLLLLPLGLSVSYKTFSGGSTERIVRASDTDFCATAAPGYQLIGNGLSLLVTVYLPFWMKPALGRTFGFNLYVADNTTAAILDAPCPTDLTQLQSSLQDDQSLIIVAKVNATVTESISPSSLERNDPAYWDSVQESYNEGALHNEADVNGVNAGIWAGQAQGYNWTLIYLSRWNVTQNQTFESQAERFVTTRRTCIGTWNITRTTASLINVANLQTRDEVEQNQSVIQKNQLSIGTMFFQFLLEFDWTSRKTWNQPLPDSSILHPEFTPAINTRSALVAAMLWARIVSHDGPERPVEESHRYSLTYRKKSSDITTIKQVTTLRRSPWLIMVLIIHPILTILAVLAKAMLYRTPISDGFGLISLLAAIGGNGVEMLRGASLSGESTKEIRVRFTAHNGRCEPGYERLKLELGSHEKSDKLDARKRYG</sequence>
<evidence type="ECO:0000313" key="3">
    <source>
        <dbReference type="Proteomes" id="UP000606974"/>
    </source>
</evidence>
<evidence type="ECO:0000256" key="1">
    <source>
        <dbReference type="SAM" id="Phobius"/>
    </source>
</evidence>
<accession>A0A8H7AN05</accession>
<keyword evidence="1" id="KW-1133">Transmembrane helix</keyword>
<dbReference type="EMBL" id="JAACFV010000034">
    <property type="protein sequence ID" value="KAF7510061.1"/>
    <property type="molecule type" value="Genomic_DNA"/>
</dbReference>
<dbReference type="AlphaFoldDB" id="A0A8H7AN05"/>
<keyword evidence="1" id="KW-0812">Transmembrane</keyword>
<protein>
    <submittedName>
        <fullName evidence="2">Uncharacterized protein</fullName>
    </submittedName>
</protein>
<comment type="caution">
    <text evidence="2">The sequence shown here is derived from an EMBL/GenBank/DDBJ whole genome shotgun (WGS) entry which is preliminary data.</text>
</comment>
<proteinExistence type="predicted"/>
<gene>
    <name evidence="2" type="ORF">GJ744_007165</name>
</gene>
<dbReference type="OrthoDB" id="5420013at2759"/>
<reference evidence="2" key="1">
    <citation type="submission" date="2020-02" db="EMBL/GenBank/DDBJ databases">
        <authorList>
            <person name="Palmer J.M."/>
        </authorList>
    </citation>
    <scope>NUCLEOTIDE SEQUENCE</scope>
    <source>
        <strain evidence="2">EPUS1.4</strain>
        <tissue evidence="2">Thallus</tissue>
    </source>
</reference>
<feature type="transmembrane region" description="Helical" evidence="1">
    <location>
        <begin position="130"/>
        <end position="149"/>
    </location>
</feature>
<feature type="transmembrane region" description="Helical" evidence="1">
    <location>
        <begin position="39"/>
        <end position="61"/>
    </location>
</feature>
<dbReference type="Proteomes" id="UP000606974">
    <property type="component" value="Unassembled WGS sequence"/>
</dbReference>
<name>A0A8H7AN05_9EURO</name>
<evidence type="ECO:0000313" key="2">
    <source>
        <dbReference type="EMBL" id="KAF7510061.1"/>
    </source>
</evidence>
<feature type="transmembrane region" description="Helical" evidence="1">
    <location>
        <begin position="460"/>
        <end position="478"/>
    </location>
</feature>
<organism evidence="2 3">
    <name type="scientific">Endocarpon pusillum</name>
    <dbReference type="NCBI Taxonomy" id="364733"/>
    <lineage>
        <taxon>Eukaryota</taxon>
        <taxon>Fungi</taxon>
        <taxon>Dikarya</taxon>
        <taxon>Ascomycota</taxon>
        <taxon>Pezizomycotina</taxon>
        <taxon>Eurotiomycetes</taxon>
        <taxon>Chaetothyriomycetidae</taxon>
        <taxon>Verrucariales</taxon>
        <taxon>Verrucariaceae</taxon>
        <taxon>Endocarpon</taxon>
    </lineage>
</organism>
<keyword evidence="1" id="KW-0472">Membrane</keyword>